<reference evidence="2" key="1">
    <citation type="submission" date="2023-10" db="EMBL/GenBank/DDBJ databases">
        <authorList>
            <person name="Chen Y."/>
            <person name="Shah S."/>
            <person name="Dougan E. K."/>
            <person name="Thang M."/>
            <person name="Chan C."/>
        </authorList>
    </citation>
    <scope>NUCLEOTIDE SEQUENCE [LARGE SCALE GENOMIC DNA]</scope>
</reference>
<accession>A0ABN9XK45</accession>
<dbReference type="Proteomes" id="UP001189429">
    <property type="component" value="Unassembled WGS sequence"/>
</dbReference>
<organism evidence="2 3">
    <name type="scientific">Prorocentrum cordatum</name>
    <dbReference type="NCBI Taxonomy" id="2364126"/>
    <lineage>
        <taxon>Eukaryota</taxon>
        <taxon>Sar</taxon>
        <taxon>Alveolata</taxon>
        <taxon>Dinophyceae</taxon>
        <taxon>Prorocentrales</taxon>
        <taxon>Prorocentraceae</taxon>
        <taxon>Prorocentrum</taxon>
    </lineage>
</organism>
<gene>
    <name evidence="2" type="ORF">PCOR1329_LOCUS77558</name>
</gene>
<sequence length="546" mass="60393">MSASRVGRPLQLRRPRPTKQVATSAQQSILDRVAEHVDDQFPAPPDADFSNALPDLLRRRRTGPPPRPYTDPRLRQSRKLLKELVITLHRGNLVVYRRSVKAFIGLLTVIKKDGWWQRLIVDARVPNHWHRRPPQSYLATPGDASALDLSDEALEPGAASSLELCGAAVDLQDGFYQLWFKVMSDWFGIDCCMTAAEAGVSEVFDVVDGKGARVSVAAEEAAWPCFCGVPMGLTWALFICHSALTDAMVESFVRVMRCDRALAEAQLLRDGRPAPRLAKGKPIAAPCVDNGNLLCFDREDAGISYESMVAALSERGVTLRDNVECDPNLDMVGFELQGAMFSRRQQRSRFWRLRHALRQLKLRPGCAGEVMHIVLVHLVNFFMLARLALSVLAKLCVFSSENFGRLRRFDSRARGELVTCRRLLVLVRSRLRPHHYTTAFCSDASTGGYAIHLGDFEGRELRDVCRRRERWRFADAEGEGPGLAGARSGLAADFRVGADLEVGGSGRPGANAGDRPTRRAARVSNLAPAEAMKAVEAGLRRCAAVA</sequence>
<evidence type="ECO:0000313" key="3">
    <source>
        <dbReference type="Proteomes" id="UP001189429"/>
    </source>
</evidence>
<proteinExistence type="predicted"/>
<evidence type="ECO:0000313" key="2">
    <source>
        <dbReference type="EMBL" id="CAK0900205.1"/>
    </source>
</evidence>
<evidence type="ECO:0000256" key="1">
    <source>
        <dbReference type="SAM" id="MobiDB-lite"/>
    </source>
</evidence>
<feature type="compositionally biased region" description="Low complexity" evidence="1">
    <location>
        <begin position="46"/>
        <end position="55"/>
    </location>
</feature>
<comment type="caution">
    <text evidence="2">The sequence shown here is derived from an EMBL/GenBank/DDBJ whole genome shotgun (WGS) entry which is preliminary data.</text>
</comment>
<feature type="compositionally biased region" description="Polar residues" evidence="1">
    <location>
        <begin position="20"/>
        <end position="29"/>
    </location>
</feature>
<feature type="region of interest" description="Disordered" evidence="1">
    <location>
        <begin position="1"/>
        <end position="74"/>
    </location>
</feature>
<keyword evidence="3" id="KW-1185">Reference proteome</keyword>
<dbReference type="EMBL" id="CAUYUJ010020738">
    <property type="protein sequence ID" value="CAK0900205.1"/>
    <property type="molecule type" value="Genomic_DNA"/>
</dbReference>
<protein>
    <submittedName>
        <fullName evidence="2">Uncharacterized protein</fullName>
    </submittedName>
</protein>
<name>A0ABN9XK45_9DINO</name>